<organism evidence="1 2">
    <name type="scientific">Penicillium frequentans</name>
    <dbReference type="NCBI Taxonomy" id="3151616"/>
    <lineage>
        <taxon>Eukaryota</taxon>
        <taxon>Fungi</taxon>
        <taxon>Dikarya</taxon>
        <taxon>Ascomycota</taxon>
        <taxon>Pezizomycotina</taxon>
        <taxon>Eurotiomycetes</taxon>
        <taxon>Eurotiomycetidae</taxon>
        <taxon>Eurotiales</taxon>
        <taxon>Aspergillaceae</taxon>
        <taxon>Penicillium</taxon>
    </lineage>
</organism>
<name>A0AAD6GLR9_9EURO</name>
<dbReference type="InterPro" id="IPR022190">
    <property type="entry name" value="DUF3716"/>
</dbReference>
<accession>A0AAD6GLR9</accession>
<dbReference type="Proteomes" id="UP001220324">
    <property type="component" value="Unassembled WGS sequence"/>
</dbReference>
<dbReference type="Pfam" id="PF12511">
    <property type="entry name" value="DUF3716"/>
    <property type="match status" value="1"/>
</dbReference>
<gene>
    <name evidence="1" type="ORF">N7494_001305</name>
</gene>
<keyword evidence="2" id="KW-1185">Reference proteome</keyword>
<comment type="caution">
    <text evidence="1">The sequence shown here is derived from an EMBL/GenBank/DDBJ whole genome shotgun (WGS) entry which is preliminary data.</text>
</comment>
<protein>
    <submittedName>
        <fullName evidence="1">Uncharacterized protein</fullName>
    </submittedName>
</protein>
<evidence type="ECO:0000313" key="1">
    <source>
        <dbReference type="EMBL" id="KAJ5557390.1"/>
    </source>
</evidence>
<evidence type="ECO:0000313" key="2">
    <source>
        <dbReference type="Proteomes" id="UP001220324"/>
    </source>
</evidence>
<sequence length="289" mass="32264">MESSVPVPMPDNKDASHNHIGALPVDPVVAVGIIDKAPGEISKAIMTLPWTVARKENVIKSELLKALITMTPVREPVLRANRFWTNKQLHEQLSKVISNAESAIIQTVGRVPTQKCKPCSKDLGPWTQCVVIDDMGHLIKACGNCHWRKKDSRCDFCRSAPLPSPQRAEDNELLLTVPSIPVATATAVPLTTTQHPVFDAEKETLYGRNHLLEAQVRRLEAQILVHCAHIRTLEDNQFLLEDSCQLIRAASRKNSRFVKGEIDDLATILRCNRMTLTKDRNCMDVSDNE</sequence>
<reference evidence="1 2" key="1">
    <citation type="journal article" date="2023" name="IMA Fungus">
        <title>Comparative genomic study of the Penicillium genus elucidates a diverse pangenome and 15 lateral gene transfer events.</title>
        <authorList>
            <person name="Petersen C."/>
            <person name="Sorensen T."/>
            <person name="Nielsen M.R."/>
            <person name="Sondergaard T.E."/>
            <person name="Sorensen J.L."/>
            <person name="Fitzpatrick D.A."/>
            <person name="Frisvad J.C."/>
            <person name="Nielsen K.L."/>
        </authorList>
    </citation>
    <scope>NUCLEOTIDE SEQUENCE [LARGE SCALE GENOMIC DNA]</scope>
    <source>
        <strain evidence="1 2">IBT 35679</strain>
    </source>
</reference>
<dbReference type="EMBL" id="JAQIZZ010000001">
    <property type="protein sequence ID" value="KAJ5557390.1"/>
    <property type="molecule type" value="Genomic_DNA"/>
</dbReference>
<proteinExistence type="predicted"/>
<dbReference type="AlphaFoldDB" id="A0AAD6GLR9"/>